<evidence type="ECO:0000313" key="10">
    <source>
        <dbReference type="Proteomes" id="UP000176598"/>
    </source>
</evidence>
<sequence length="195" mass="21751">MPYVVKPLPFSDLKGISVKTMEIHHGKLYAGYVGKRNEIEEKLKSVDLAAANQTYSDLRSLKVEETFAGNGVVLHEAYFGALGGKGGKPSGALAVAIEKEWGAAEKWEAEFKACGLAVRGWVVLAYDTNDRRLHNYVGDAHNQGGMWGAIPLLVLDVYEHAYFIDFGSDRKKYIEDYMSNVNWKSAEEIYDKLIK</sequence>
<comment type="function">
    <text evidence="6">Destroys radicals which are normally produced within the cells and which are toxic to biological systems.</text>
</comment>
<dbReference type="SUPFAM" id="SSF54719">
    <property type="entry name" value="Fe,Mn superoxide dismutase (SOD), C-terminal domain"/>
    <property type="match status" value="1"/>
</dbReference>
<dbReference type="Gene3D" id="1.10.287.990">
    <property type="entry name" value="Fe,Mn superoxide dismutase (SOD) domain"/>
    <property type="match status" value="1"/>
</dbReference>
<evidence type="ECO:0000313" key="9">
    <source>
        <dbReference type="EMBL" id="OGL78026.1"/>
    </source>
</evidence>
<comment type="catalytic activity">
    <reaction evidence="6">
        <text>2 superoxide + 2 H(+) = H2O2 + O2</text>
        <dbReference type="Rhea" id="RHEA:20696"/>
        <dbReference type="ChEBI" id="CHEBI:15378"/>
        <dbReference type="ChEBI" id="CHEBI:15379"/>
        <dbReference type="ChEBI" id="CHEBI:16240"/>
        <dbReference type="ChEBI" id="CHEBI:18421"/>
        <dbReference type="EC" id="1.15.1.1"/>
    </reaction>
</comment>
<dbReference type="InterPro" id="IPR019832">
    <property type="entry name" value="Mn/Fe_SOD_C"/>
</dbReference>
<feature type="binding site" evidence="5">
    <location>
        <position position="156"/>
    </location>
    <ligand>
        <name>Mn(2+)</name>
        <dbReference type="ChEBI" id="CHEBI:29035"/>
    </ligand>
</feature>
<dbReference type="Pfam" id="PF00081">
    <property type="entry name" value="Sod_Fe_N"/>
    <property type="match status" value="1"/>
</dbReference>
<dbReference type="EC" id="1.15.1.1" evidence="2 6"/>
<dbReference type="SUPFAM" id="SSF46609">
    <property type="entry name" value="Fe,Mn superoxide dismutase (SOD), N-terminal domain"/>
    <property type="match status" value="1"/>
</dbReference>
<dbReference type="InterPro" id="IPR036314">
    <property type="entry name" value="SOD_C_sf"/>
</dbReference>
<keyword evidence="4 6" id="KW-0560">Oxidoreductase</keyword>
<dbReference type="InterPro" id="IPR019831">
    <property type="entry name" value="Mn/Fe_SOD_N"/>
</dbReference>
<evidence type="ECO:0000256" key="3">
    <source>
        <dbReference type="ARBA" id="ARBA00022723"/>
    </source>
</evidence>
<dbReference type="PANTHER" id="PTHR11404:SF6">
    <property type="entry name" value="SUPEROXIDE DISMUTASE [MN], MITOCHONDRIAL"/>
    <property type="match status" value="1"/>
</dbReference>
<proteinExistence type="inferred from homology"/>
<evidence type="ECO:0000256" key="6">
    <source>
        <dbReference type="RuleBase" id="RU000414"/>
    </source>
</evidence>
<dbReference type="PANTHER" id="PTHR11404">
    <property type="entry name" value="SUPEROXIDE DISMUTASE 2"/>
    <property type="match status" value="1"/>
</dbReference>
<reference evidence="9 10" key="1">
    <citation type="journal article" date="2016" name="Nat. Commun.">
        <title>Thousands of microbial genomes shed light on interconnected biogeochemical processes in an aquifer system.</title>
        <authorList>
            <person name="Anantharaman K."/>
            <person name="Brown C.T."/>
            <person name="Hug L.A."/>
            <person name="Sharon I."/>
            <person name="Castelle C.J."/>
            <person name="Probst A.J."/>
            <person name="Thomas B.C."/>
            <person name="Singh A."/>
            <person name="Wilkins M.J."/>
            <person name="Karaoz U."/>
            <person name="Brodie E.L."/>
            <person name="Williams K.H."/>
            <person name="Hubbard S.S."/>
            <person name="Banfield J.F."/>
        </authorList>
    </citation>
    <scope>NUCLEOTIDE SEQUENCE [LARGE SCALE GENOMIC DNA]</scope>
</reference>
<dbReference type="AlphaFoldDB" id="A0A1F7UIA6"/>
<evidence type="ECO:0000256" key="5">
    <source>
        <dbReference type="PIRSR" id="PIRSR000349-1"/>
    </source>
</evidence>
<name>A0A1F7UIA6_9BACT</name>
<dbReference type="InterPro" id="IPR050265">
    <property type="entry name" value="Fe/Mn_Superoxide_Dismutase"/>
</dbReference>
<dbReference type="Proteomes" id="UP000176598">
    <property type="component" value="Unassembled WGS sequence"/>
</dbReference>
<feature type="binding site" evidence="5">
    <location>
        <position position="160"/>
    </location>
    <ligand>
        <name>Mn(2+)</name>
        <dbReference type="ChEBI" id="CHEBI:29035"/>
    </ligand>
</feature>
<protein>
    <recommendedName>
        <fullName evidence="2 6">Superoxide dismutase</fullName>
        <ecNumber evidence="2 6">1.15.1.1</ecNumber>
    </recommendedName>
</protein>
<evidence type="ECO:0000259" key="7">
    <source>
        <dbReference type="Pfam" id="PF00081"/>
    </source>
</evidence>
<dbReference type="Pfam" id="PF02777">
    <property type="entry name" value="Sod_Fe_C"/>
    <property type="match status" value="1"/>
</dbReference>
<dbReference type="InterPro" id="IPR036324">
    <property type="entry name" value="Mn/Fe_SOD_N_sf"/>
</dbReference>
<dbReference type="EMBL" id="MGEG01000047">
    <property type="protein sequence ID" value="OGL78026.1"/>
    <property type="molecule type" value="Genomic_DNA"/>
</dbReference>
<dbReference type="InterPro" id="IPR001189">
    <property type="entry name" value="Mn/Fe_SOD"/>
</dbReference>
<dbReference type="PIRSF" id="PIRSF000349">
    <property type="entry name" value="SODismutase"/>
    <property type="match status" value="1"/>
</dbReference>
<feature type="binding site" evidence="5">
    <location>
        <position position="24"/>
    </location>
    <ligand>
        <name>Mn(2+)</name>
        <dbReference type="ChEBI" id="CHEBI:29035"/>
    </ligand>
</feature>
<keyword evidence="3 5" id="KW-0479">Metal-binding</keyword>
<comment type="caution">
    <text evidence="9">The sequence shown here is derived from an EMBL/GenBank/DDBJ whole genome shotgun (WGS) entry which is preliminary data.</text>
</comment>
<evidence type="ECO:0000259" key="8">
    <source>
        <dbReference type="Pfam" id="PF02777"/>
    </source>
</evidence>
<gene>
    <name evidence="9" type="ORF">A3F28_03100</name>
</gene>
<evidence type="ECO:0000256" key="2">
    <source>
        <dbReference type="ARBA" id="ARBA00012682"/>
    </source>
</evidence>
<evidence type="ECO:0000256" key="4">
    <source>
        <dbReference type="ARBA" id="ARBA00023002"/>
    </source>
</evidence>
<dbReference type="GO" id="GO:0004784">
    <property type="term" value="F:superoxide dismutase activity"/>
    <property type="evidence" value="ECO:0007669"/>
    <property type="project" value="UniProtKB-EC"/>
</dbReference>
<feature type="domain" description="Manganese/iron superoxide dismutase C-terminal" evidence="8">
    <location>
        <begin position="89"/>
        <end position="188"/>
    </location>
</feature>
<evidence type="ECO:0000256" key="1">
    <source>
        <dbReference type="ARBA" id="ARBA00008714"/>
    </source>
</evidence>
<feature type="domain" description="Manganese/iron superoxide dismutase N-terminal" evidence="7">
    <location>
        <begin position="16"/>
        <end position="82"/>
    </location>
</feature>
<comment type="similarity">
    <text evidence="1 6">Belongs to the iron/manganese superoxide dismutase family.</text>
</comment>
<dbReference type="Gene3D" id="3.55.40.20">
    <property type="entry name" value="Iron/manganese superoxide dismutase, C-terminal domain"/>
    <property type="match status" value="1"/>
</dbReference>
<accession>A0A1F7UIA6</accession>
<dbReference type="GO" id="GO:0046872">
    <property type="term" value="F:metal ion binding"/>
    <property type="evidence" value="ECO:0007669"/>
    <property type="project" value="UniProtKB-KW"/>
</dbReference>
<organism evidence="9 10">
    <name type="scientific">Candidatus Uhrbacteria bacterium RIFCSPHIGHO2_12_FULL_57_11</name>
    <dbReference type="NCBI Taxonomy" id="1802398"/>
    <lineage>
        <taxon>Bacteria</taxon>
        <taxon>Candidatus Uhriibacteriota</taxon>
    </lineage>
</organism>
<feature type="binding site" evidence="5">
    <location>
        <position position="75"/>
    </location>
    <ligand>
        <name>Mn(2+)</name>
        <dbReference type="ChEBI" id="CHEBI:29035"/>
    </ligand>
</feature>